<keyword evidence="2 5" id="KW-0812">Transmembrane</keyword>
<keyword evidence="3 5" id="KW-1133">Transmembrane helix</keyword>
<accession>A0A8X6L4U6</accession>
<protein>
    <recommendedName>
        <fullName evidence="5">Secretory carrier-associated membrane protein</fullName>
        <shortName evidence="5">Secretory carrier membrane protein</shortName>
    </recommendedName>
</protein>
<dbReference type="EMBL" id="BMAO01014530">
    <property type="protein sequence ID" value="GFQ95556.1"/>
    <property type="molecule type" value="Genomic_DNA"/>
</dbReference>
<comment type="subcellular location">
    <subcellularLocation>
        <location evidence="1 5">Membrane</location>
        <topology evidence="1 5">Multi-pass membrane protein</topology>
    </subcellularLocation>
</comment>
<feature type="region of interest" description="Disordered" evidence="6">
    <location>
        <begin position="28"/>
        <end position="107"/>
    </location>
</feature>
<keyword evidence="4 5" id="KW-0472">Membrane</keyword>
<feature type="transmembrane region" description="Helical" evidence="5">
    <location>
        <begin position="163"/>
        <end position="186"/>
    </location>
</feature>
<evidence type="ECO:0000313" key="7">
    <source>
        <dbReference type="EMBL" id="GFQ95556.1"/>
    </source>
</evidence>
<reference evidence="7" key="1">
    <citation type="submission" date="2020-07" db="EMBL/GenBank/DDBJ databases">
        <title>Multicomponent nature underlies the extraordinary mechanical properties of spider dragline silk.</title>
        <authorList>
            <person name="Kono N."/>
            <person name="Nakamura H."/>
            <person name="Mori M."/>
            <person name="Yoshida Y."/>
            <person name="Ohtoshi R."/>
            <person name="Malay A.D."/>
            <person name="Moran D.A.P."/>
            <person name="Tomita M."/>
            <person name="Numata K."/>
            <person name="Arakawa K."/>
        </authorList>
    </citation>
    <scope>NUCLEOTIDE SEQUENCE</scope>
</reference>
<organism evidence="7 8">
    <name type="scientific">Trichonephila clavata</name>
    <name type="common">Joro spider</name>
    <name type="synonym">Nephila clavata</name>
    <dbReference type="NCBI Taxonomy" id="2740835"/>
    <lineage>
        <taxon>Eukaryota</taxon>
        <taxon>Metazoa</taxon>
        <taxon>Ecdysozoa</taxon>
        <taxon>Arthropoda</taxon>
        <taxon>Chelicerata</taxon>
        <taxon>Arachnida</taxon>
        <taxon>Araneae</taxon>
        <taxon>Araneomorphae</taxon>
        <taxon>Entelegynae</taxon>
        <taxon>Araneoidea</taxon>
        <taxon>Nephilidae</taxon>
        <taxon>Trichonephila</taxon>
    </lineage>
</organism>
<keyword evidence="8" id="KW-1185">Reference proteome</keyword>
<dbReference type="PANTHER" id="PTHR10687">
    <property type="entry name" value="SECRETORY CARRIER-ASSOCIATED MEMBRANE PROTEIN SCAMP"/>
    <property type="match status" value="1"/>
</dbReference>
<sequence length="336" mass="37972">MNVRIFLVYSAEPIYDPSIKVLTNQSTNNQDSVGTYNPFDKNISNKQTIDSGGDHRIDIPSSPQPAPVNQPVTEMQQPGEMPPPYESSGAQKVVPSDLQRRQEELERKANELQAREAQLNATPAGSGKNWPPLPAKCCVGPCFYQDISVEIPNAYQKTVRIMYYLWIFYAFLLLLNMLGALALFIANKEGTTFGISILVFLLFSPMSFVCWFRPLYKAFRSDSSFNFMVFFFVFFFQFLVAVFYAVGIPNLGSCGLLNGITTLSQKDSGVSNYTVGIIAIFIGFLWAIDAMLSFYMLVKIHRIMLQLLQSLQQPNKPSIKLHQAYVIRNIFARPKY</sequence>
<evidence type="ECO:0000256" key="4">
    <source>
        <dbReference type="ARBA" id="ARBA00023136"/>
    </source>
</evidence>
<dbReference type="Proteomes" id="UP000887116">
    <property type="component" value="Unassembled WGS sequence"/>
</dbReference>
<feature type="transmembrane region" description="Helical" evidence="5">
    <location>
        <begin position="192"/>
        <end position="212"/>
    </location>
</feature>
<dbReference type="GO" id="GO:0015031">
    <property type="term" value="P:protein transport"/>
    <property type="evidence" value="ECO:0007669"/>
    <property type="project" value="InterPro"/>
</dbReference>
<evidence type="ECO:0000256" key="5">
    <source>
        <dbReference type="RuleBase" id="RU363122"/>
    </source>
</evidence>
<comment type="similarity">
    <text evidence="5">Belongs to the SCAMP family.</text>
</comment>
<name>A0A8X6L4U6_TRICU</name>
<evidence type="ECO:0000256" key="2">
    <source>
        <dbReference type="ARBA" id="ARBA00022692"/>
    </source>
</evidence>
<dbReference type="Pfam" id="PF04144">
    <property type="entry name" value="SCAMP"/>
    <property type="match status" value="1"/>
</dbReference>
<evidence type="ECO:0000313" key="8">
    <source>
        <dbReference type="Proteomes" id="UP000887116"/>
    </source>
</evidence>
<gene>
    <name evidence="7" type="primary">SCAMP1</name>
    <name evidence="7" type="ORF">TNCT_144821</name>
</gene>
<dbReference type="OrthoDB" id="242866at2759"/>
<dbReference type="PANTHER" id="PTHR10687:SF2">
    <property type="entry name" value="SECRETORY CARRIER-ASSOCIATED MEMBRANE PROTEIN"/>
    <property type="match status" value="1"/>
</dbReference>
<feature type="transmembrane region" description="Helical" evidence="5">
    <location>
        <begin position="273"/>
        <end position="298"/>
    </location>
</feature>
<evidence type="ECO:0000256" key="3">
    <source>
        <dbReference type="ARBA" id="ARBA00022989"/>
    </source>
</evidence>
<evidence type="ECO:0000256" key="1">
    <source>
        <dbReference type="ARBA" id="ARBA00004141"/>
    </source>
</evidence>
<dbReference type="InterPro" id="IPR007273">
    <property type="entry name" value="SCAMP"/>
</dbReference>
<proteinExistence type="inferred from homology"/>
<dbReference type="GO" id="GO:0032588">
    <property type="term" value="C:trans-Golgi network membrane"/>
    <property type="evidence" value="ECO:0007669"/>
    <property type="project" value="TreeGrafter"/>
</dbReference>
<feature type="compositionally biased region" description="Basic and acidic residues" evidence="6">
    <location>
        <begin position="98"/>
        <end position="107"/>
    </location>
</feature>
<dbReference type="GO" id="GO:0055038">
    <property type="term" value="C:recycling endosome membrane"/>
    <property type="evidence" value="ECO:0007669"/>
    <property type="project" value="TreeGrafter"/>
</dbReference>
<comment type="caution">
    <text evidence="7">The sequence shown here is derived from an EMBL/GenBank/DDBJ whole genome shotgun (WGS) entry which is preliminary data.</text>
</comment>
<keyword evidence="5" id="KW-0813">Transport</keyword>
<dbReference type="AlphaFoldDB" id="A0A8X6L4U6"/>
<feature type="transmembrane region" description="Helical" evidence="5">
    <location>
        <begin position="224"/>
        <end position="246"/>
    </location>
</feature>
<evidence type="ECO:0000256" key="6">
    <source>
        <dbReference type="SAM" id="MobiDB-lite"/>
    </source>
</evidence>